<protein>
    <submittedName>
        <fullName evidence="1">Uncharacterized protein</fullName>
    </submittedName>
</protein>
<gene>
    <name evidence="1" type="ORF">BpHYR1_040161</name>
</gene>
<sequence>MKLNQKLIVGKHVESDFFKFQMIFSNLTYTEFKKKGLIKIILDSEIFLQTRNFEQNHYGLYCFIKFALK</sequence>
<evidence type="ECO:0000313" key="2">
    <source>
        <dbReference type="Proteomes" id="UP000276133"/>
    </source>
</evidence>
<name>A0A3M7SK88_BRAPC</name>
<dbReference type="AlphaFoldDB" id="A0A3M7SK88"/>
<proteinExistence type="predicted"/>
<evidence type="ECO:0000313" key="1">
    <source>
        <dbReference type="EMBL" id="RNA35928.1"/>
    </source>
</evidence>
<reference evidence="1 2" key="1">
    <citation type="journal article" date="2018" name="Sci. Rep.">
        <title>Genomic signatures of local adaptation to the degree of environmental predictability in rotifers.</title>
        <authorList>
            <person name="Franch-Gras L."/>
            <person name="Hahn C."/>
            <person name="Garcia-Roger E.M."/>
            <person name="Carmona M.J."/>
            <person name="Serra M."/>
            <person name="Gomez A."/>
        </authorList>
    </citation>
    <scope>NUCLEOTIDE SEQUENCE [LARGE SCALE GENOMIC DNA]</scope>
    <source>
        <strain evidence="1">HYR1</strain>
    </source>
</reference>
<comment type="caution">
    <text evidence="1">The sequence shown here is derived from an EMBL/GenBank/DDBJ whole genome shotgun (WGS) entry which is preliminary data.</text>
</comment>
<organism evidence="1 2">
    <name type="scientific">Brachionus plicatilis</name>
    <name type="common">Marine rotifer</name>
    <name type="synonym">Brachionus muelleri</name>
    <dbReference type="NCBI Taxonomy" id="10195"/>
    <lineage>
        <taxon>Eukaryota</taxon>
        <taxon>Metazoa</taxon>
        <taxon>Spiralia</taxon>
        <taxon>Gnathifera</taxon>
        <taxon>Rotifera</taxon>
        <taxon>Eurotatoria</taxon>
        <taxon>Monogononta</taxon>
        <taxon>Pseudotrocha</taxon>
        <taxon>Ploima</taxon>
        <taxon>Brachionidae</taxon>
        <taxon>Brachionus</taxon>
    </lineage>
</organism>
<dbReference type="EMBL" id="REGN01001271">
    <property type="protein sequence ID" value="RNA35928.1"/>
    <property type="molecule type" value="Genomic_DNA"/>
</dbReference>
<keyword evidence="2" id="KW-1185">Reference proteome</keyword>
<accession>A0A3M7SK88</accession>
<dbReference type="Proteomes" id="UP000276133">
    <property type="component" value="Unassembled WGS sequence"/>
</dbReference>